<accession>A0AAV4G4H9</accession>
<sequence length="139" mass="15755">MLLRKIPNKSSNLEKSPAWIFNKVLQRTCRSFMLLLDSSAAHEILFSRLESRFGISGPVLNWAEHRRFASTKEEVGGLGKVRVKCFPKAIATWHGRESNPRPPDLESDALTTPPRCPCHVDLFVHDLNSDKSMTIASRR</sequence>
<dbReference type="AlphaFoldDB" id="A0AAV4G4H9"/>
<dbReference type="Proteomes" id="UP000762676">
    <property type="component" value="Unassembled WGS sequence"/>
</dbReference>
<keyword evidence="2" id="KW-1185">Reference proteome</keyword>
<reference evidence="1 2" key="1">
    <citation type="journal article" date="2021" name="Elife">
        <title>Chloroplast acquisition without the gene transfer in kleptoplastic sea slugs, Plakobranchus ocellatus.</title>
        <authorList>
            <person name="Maeda T."/>
            <person name="Takahashi S."/>
            <person name="Yoshida T."/>
            <person name="Shimamura S."/>
            <person name="Takaki Y."/>
            <person name="Nagai Y."/>
            <person name="Toyoda A."/>
            <person name="Suzuki Y."/>
            <person name="Arimoto A."/>
            <person name="Ishii H."/>
            <person name="Satoh N."/>
            <person name="Nishiyama T."/>
            <person name="Hasebe M."/>
            <person name="Maruyama T."/>
            <person name="Minagawa J."/>
            <person name="Obokata J."/>
            <person name="Shigenobu S."/>
        </authorList>
    </citation>
    <scope>NUCLEOTIDE SEQUENCE [LARGE SCALE GENOMIC DNA]</scope>
</reference>
<organism evidence="1 2">
    <name type="scientific">Elysia marginata</name>
    <dbReference type="NCBI Taxonomy" id="1093978"/>
    <lineage>
        <taxon>Eukaryota</taxon>
        <taxon>Metazoa</taxon>
        <taxon>Spiralia</taxon>
        <taxon>Lophotrochozoa</taxon>
        <taxon>Mollusca</taxon>
        <taxon>Gastropoda</taxon>
        <taxon>Heterobranchia</taxon>
        <taxon>Euthyneura</taxon>
        <taxon>Panpulmonata</taxon>
        <taxon>Sacoglossa</taxon>
        <taxon>Placobranchoidea</taxon>
        <taxon>Plakobranchidae</taxon>
        <taxon>Elysia</taxon>
    </lineage>
</organism>
<comment type="caution">
    <text evidence="1">The sequence shown here is derived from an EMBL/GenBank/DDBJ whole genome shotgun (WGS) entry which is preliminary data.</text>
</comment>
<proteinExistence type="predicted"/>
<evidence type="ECO:0000313" key="2">
    <source>
        <dbReference type="Proteomes" id="UP000762676"/>
    </source>
</evidence>
<protein>
    <submittedName>
        <fullName evidence="1">Uncharacterized protein</fullName>
    </submittedName>
</protein>
<dbReference type="EMBL" id="BMAT01001089">
    <property type="protein sequence ID" value="GFR79445.1"/>
    <property type="molecule type" value="Genomic_DNA"/>
</dbReference>
<evidence type="ECO:0000313" key="1">
    <source>
        <dbReference type="EMBL" id="GFR79445.1"/>
    </source>
</evidence>
<name>A0AAV4G4H9_9GAST</name>
<gene>
    <name evidence="1" type="ORF">ElyMa_000556600</name>
</gene>